<dbReference type="InterPro" id="IPR036322">
    <property type="entry name" value="WD40_repeat_dom_sf"/>
</dbReference>
<evidence type="ECO:0000256" key="7">
    <source>
        <dbReference type="PROSITE-ProRule" id="PRU00221"/>
    </source>
</evidence>
<keyword evidence="2" id="KW-0507">mRNA processing</keyword>
<dbReference type="OrthoDB" id="6262491at2759"/>
<gene>
    <name evidence="8" type="ORF">IFM89_022817</name>
</gene>
<dbReference type="PANTHER" id="PTHR19877">
    <property type="entry name" value="EUKARYOTIC TRANSLATION INITIATION FACTOR 3 SUBUNIT I"/>
    <property type="match status" value="1"/>
</dbReference>
<keyword evidence="9" id="KW-1185">Reference proteome</keyword>
<evidence type="ECO:0000313" key="8">
    <source>
        <dbReference type="EMBL" id="KAF9601730.1"/>
    </source>
</evidence>
<dbReference type="Gene3D" id="2.130.10.10">
    <property type="entry name" value="YVTN repeat-like/Quinoprotein amine dehydrogenase"/>
    <property type="match status" value="1"/>
</dbReference>
<dbReference type="Proteomes" id="UP000631114">
    <property type="component" value="Unassembled WGS sequence"/>
</dbReference>
<comment type="similarity">
    <text evidence="5">Belongs to the WD repeat STRAP family.</text>
</comment>
<proteinExistence type="inferred from homology"/>
<dbReference type="InterPro" id="IPR001680">
    <property type="entry name" value="WD40_rpt"/>
</dbReference>
<dbReference type="AlphaFoldDB" id="A0A835HJ81"/>
<sequence>MLVDSTSTLTGPHCQQRFKSDAEEWRDGRLDFTAKIWDALTGDELHSFEHKHIVRAYTFSEDTYLLLTGSEDGTIRIWQTGPINHDDGEVPANGSAGKLKIDVDEVAWKIEGFQVAKDKKAKEKKESSDV</sequence>
<dbReference type="GO" id="GO:0003723">
    <property type="term" value="F:RNA binding"/>
    <property type="evidence" value="ECO:0007669"/>
    <property type="project" value="TreeGrafter"/>
</dbReference>
<evidence type="ECO:0000256" key="4">
    <source>
        <dbReference type="ARBA" id="ARBA00023187"/>
    </source>
</evidence>
<feature type="repeat" description="WD" evidence="7">
    <location>
        <begin position="47"/>
        <end position="79"/>
    </location>
</feature>
<organism evidence="8 9">
    <name type="scientific">Coptis chinensis</name>
    <dbReference type="NCBI Taxonomy" id="261450"/>
    <lineage>
        <taxon>Eukaryota</taxon>
        <taxon>Viridiplantae</taxon>
        <taxon>Streptophyta</taxon>
        <taxon>Embryophyta</taxon>
        <taxon>Tracheophyta</taxon>
        <taxon>Spermatophyta</taxon>
        <taxon>Magnoliopsida</taxon>
        <taxon>Ranunculales</taxon>
        <taxon>Ranunculaceae</taxon>
        <taxon>Coptidoideae</taxon>
        <taxon>Coptis</taxon>
    </lineage>
</organism>
<dbReference type="Pfam" id="PF00400">
    <property type="entry name" value="WD40"/>
    <property type="match status" value="1"/>
</dbReference>
<dbReference type="InterPro" id="IPR015943">
    <property type="entry name" value="WD40/YVTN_repeat-like_dom_sf"/>
</dbReference>
<comment type="caution">
    <text evidence="8">The sequence shown here is derived from an EMBL/GenBank/DDBJ whole genome shotgun (WGS) entry which is preliminary data.</text>
</comment>
<dbReference type="SMART" id="SM00320">
    <property type="entry name" value="WD40"/>
    <property type="match status" value="1"/>
</dbReference>
<protein>
    <recommendedName>
        <fullName evidence="6">Serine-threonine kinase receptor-associated protein</fullName>
    </recommendedName>
</protein>
<evidence type="ECO:0000256" key="1">
    <source>
        <dbReference type="ARBA" id="ARBA00022574"/>
    </source>
</evidence>
<evidence type="ECO:0000256" key="5">
    <source>
        <dbReference type="ARBA" id="ARBA00038394"/>
    </source>
</evidence>
<dbReference type="PROSITE" id="PS50294">
    <property type="entry name" value="WD_REPEATS_REGION"/>
    <property type="match status" value="1"/>
</dbReference>
<evidence type="ECO:0000313" key="9">
    <source>
        <dbReference type="Proteomes" id="UP000631114"/>
    </source>
</evidence>
<keyword evidence="4" id="KW-0508">mRNA splicing</keyword>
<reference evidence="8 9" key="1">
    <citation type="submission" date="2020-10" db="EMBL/GenBank/DDBJ databases">
        <title>The Coptis chinensis genome and diversification of protoberbering-type alkaloids.</title>
        <authorList>
            <person name="Wang B."/>
            <person name="Shu S."/>
            <person name="Song C."/>
            <person name="Liu Y."/>
        </authorList>
    </citation>
    <scope>NUCLEOTIDE SEQUENCE [LARGE SCALE GENOMIC DNA]</scope>
    <source>
        <strain evidence="8">HL-2020</strain>
        <tissue evidence="8">Leaf</tissue>
    </source>
</reference>
<keyword evidence="1 7" id="KW-0853">WD repeat</keyword>
<keyword evidence="3" id="KW-0677">Repeat</keyword>
<name>A0A835HJ81_9MAGN</name>
<accession>A0A835HJ81</accession>
<dbReference type="GO" id="GO:0000387">
    <property type="term" value="P:spliceosomal snRNP assembly"/>
    <property type="evidence" value="ECO:0007669"/>
    <property type="project" value="TreeGrafter"/>
</dbReference>
<evidence type="ECO:0000256" key="6">
    <source>
        <dbReference type="ARBA" id="ARBA00040390"/>
    </source>
</evidence>
<evidence type="ECO:0000256" key="2">
    <source>
        <dbReference type="ARBA" id="ARBA00022664"/>
    </source>
</evidence>
<dbReference type="SUPFAM" id="SSF50978">
    <property type="entry name" value="WD40 repeat-like"/>
    <property type="match status" value="1"/>
</dbReference>
<dbReference type="EMBL" id="JADFTS010000006">
    <property type="protein sequence ID" value="KAF9601730.1"/>
    <property type="molecule type" value="Genomic_DNA"/>
</dbReference>
<dbReference type="PANTHER" id="PTHR19877:SF13">
    <property type="entry name" value="SERINE-THREONINE KINASE RECEPTOR-ASSOCIATED PROTEIN"/>
    <property type="match status" value="1"/>
</dbReference>
<dbReference type="GO" id="GO:0032797">
    <property type="term" value="C:SMN complex"/>
    <property type="evidence" value="ECO:0007669"/>
    <property type="project" value="TreeGrafter"/>
</dbReference>
<dbReference type="PROSITE" id="PS50082">
    <property type="entry name" value="WD_REPEATS_2"/>
    <property type="match status" value="1"/>
</dbReference>
<evidence type="ECO:0000256" key="3">
    <source>
        <dbReference type="ARBA" id="ARBA00022737"/>
    </source>
</evidence>